<dbReference type="EMBL" id="LCPF01000001">
    <property type="protein sequence ID" value="KKU91645.1"/>
    <property type="molecule type" value="Genomic_DNA"/>
</dbReference>
<keyword evidence="7 9" id="KW-0030">Aminoacyl-tRNA synthetase</keyword>
<keyword evidence="6 9" id="KW-0648">Protein biosynthesis</keyword>
<comment type="similarity">
    <text evidence="1 9 10">Belongs to the class-I aminoacyl-tRNA synthetase family.</text>
</comment>
<dbReference type="PANTHER" id="PTHR43740:SF2">
    <property type="entry name" value="LEUCINE--TRNA LIGASE, MITOCHONDRIAL"/>
    <property type="match status" value="1"/>
</dbReference>
<dbReference type="SUPFAM" id="SSF47323">
    <property type="entry name" value="Anticodon-binding domain of a subclass of class I aminoacyl-tRNA synthetases"/>
    <property type="match status" value="1"/>
</dbReference>
<comment type="catalytic activity">
    <reaction evidence="8 9">
        <text>tRNA(Leu) + L-leucine + ATP = L-leucyl-tRNA(Leu) + AMP + diphosphate</text>
        <dbReference type="Rhea" id="RHEA:11688"/>
        <dbReference type="Rhea" id="RHEA-COMP:9613"/>
        <dbReference type="Rhea" id="RHEA-COMP:9622"/>
        <dbReference type="ChEBI" id="CHEBI:30616"/>
        <dbReference type="ChEBI" id="CHEBI:33019"/>
        <dbReference type="ChEBI" id="CHEBI:57427"/>
        <dbReference type="ChEBI" id="CHEBI:78442"/>
        <dbReference type="ChEBI" id="CHEBI:78494"/>
        <dbReference type="ChEBI" id="CHEBI:456215"/>
        <dbReference type="EC" id="6.1.1.4"/>
    </reaction>
</comment>
<dbReference type="InterPro" id="IPR001412">
    <property type="entry name" value="aa-tRNA-synth_I_CS"/>
</dbReference>
<dbReference type="HAMAP" id="MF_00049_B">
    <property type="entry name" value="Leu_tRNA_synth_B"/>
    <property type="match status" value="1"/>
</dbReference>
<dbReference type="Gene3D" id="1.10.730.10">
    <property type="entry name" value="Isoleucyl-tRNA Synthetase, Domain 1"/>
    <property type="match status" value="2"/>
</dbReference>
<evidence type="ECO:0000256" key="3">
    <source>
        <dbReference type="ARBA" id="ARBA00022598"/>
    </source>
</evidence>
<evidence type="ECO:0000256" key="10">
    <source>
        <dbReference type="RuleBase" id="RU363035"/>
    </source>
</evidence>
<dbReference type="GO" id="GO:0005524">
    <property type="term" value="F:ATP binding"/>
    <property type="evidence" value="ECO:0007669"/>
    <property type="project" value="UniProtKB-UniRule"/>
</dbReference>
<feature type="short sequence motif" description="'KMSKS' region" evidence="9">
    <location>
        <begin position="591"/>
        <end position="595"/>
    </location>
</feature>
<dbReference type="GO" id="GO:0002161">
    <property type="term" value="F:aminoacyl-tRNA deacylase activity"/>
    <property type="evidence" value="ECO:0007669"/>
    <property type="project" value="InterPro"/>
</dbReference>
<dbReference type="GO" id="GO:0005829">
    <property type="term" value="C:cytosol"/>
    <property type="evidence" value="ECO:0007669"/>
    <property type="project" value="TreeGrafter"/>
</dbReference>
<name>A0A0G1XBH3_9BACT</name>
<protein>
    <recommendedName>
        <fullName evidence="9">Leucine--tRNA ligase</fullName>
        <ecNumber evidence="9">6.1.1.4</ecNumber>
    </recommendedName>
    <alternativeName>
        <fullName evidence="9">Leucyl-tRNA synthetase</fullName>
        <shortName evidence="9">LeuRS</shortName>
    </alternativeName>
</protein>
<dbReference type="CDD" id="cd07958">
    <property type="entry name" value="Anticodon_Ia_Leu_BEm"/>
    <property type="match status" value="1"/>
</dbReference>
<dbReference type="Pfam" id="PF00133">
    <property type="entry name" value="tRNA-synt_1"/>
    <property type="match status" value="2"/>
</dbReference>
<dbReference type="NCBIfam" id="TIGR00396">
    <property type="entry name" value="leuS_bact"/>
    <property type="match status" value="1"/>
</dbReference>
<feature type="domain" description="Methionyl/Valyl/Leucyl/Isoleucyl-tRNA synthetase anticodon-binding" evidence="12">
    <location>
        <begin position="661"/>
        <end position="769"/>
    </location>
</feature>
<comment type="caution">
    <text evidence="9">Lacks conserved residue(s) required for the propagation of feature annotation.</text>
</comment>
<dbReference type="InterPro" id="IPR009008">
    <property type="entry name" value="Val/Leu/Ile-tRNA-synth_edit"/>
</dbReference>
<evidence type="ECO:0000259" key="13">
    <source>
        <dbReference type="Pfam" id="PF13603"/>
    </source>
</evidence>
<organism evidence="14 15">
    <name type="scientific">Candidatus Jorgensenbacteria bacterium GW2011_GWA1_48_11</name>
    <dbReference type="NCBI Taxonomy" id="1618660"/>
    <lineage>
        <taxon>Bacteria</taxon>
        <taxon>Candidatus Joergenseniibacteriota</taxon>
    </lineage>
</organism>
<evidence type="ECO:0000313" key="14">
    <source>
        <dbReference type="EMBL" id="KKU91645.1"/>
    </source>
</evidence>
<dbReference type="PRINTS" id="PR00985">
    <property type="entry name" value="TRNASYNTHLEU"/>
</dbReference>
<evidence type="ECO:0000259" key="11">
    <source>
        <dbReference type="Pfam" id="PF00133"/>
    </source>
</evidence>
<evidence type="ECO:0000256" key="9">
    <source>
        <dbReference type="HAMAP-Rule" id="MF_00049"/>
    </source>
</evidence>
<evidence type="ECO:0000259" key="12">
    <source>
        <dbReference type="Pfam" id="PF08264"/>
    </source>
</evidence>
<feature type="domain" description="Leucyl-tRNA synthetase editing" evidence="13">
    <location>
        <begin position="220"/>
        <end position="406"/>
    </location>
</feature>
<keyword evidence="4 9" id="KW-0547">Nucleotide-binding</keyword>
<dbReference type="AlphaFoldDB" id="A0A0G1XBH3"/>
<feature type="domain" description="Aminoacyl-tRNA synthetase class Ia" evidence="11">
    <location>
        <begin position="12"/>
        <end position="216"/>
    </location>
</feature>
<dbReference type="InterPro" id="IPR025709">
    <property type="entry name" value="Leu_tRNA-synth_edit"/>
</dbReference>
<gene>
    <name evidence="9" type="primary">leuS</name>
    <name evidence="14" type="ORF">UY23_C0001G0251</name>
</gene>
<accession>A0A0G1XBH3</accession>
<dbReference type="InterPro" id="IPR013155">
    <property type="entry name" value="M/V/L/I-tRNA-synth_anticd-bd"/>
</dbReference>
<keyword evidence="2 9" id="KW-0963">Cytoplasm</keyword>
<dbReference type="InterPro" id="IPR014729">
    <property type="entry name" value="Rossmann-like_a/b/a_fold"/>
</dbReference>
<feature type="domain" description="Aminoacyl-tRNA synthetase class Ia" evidence="11">
    <location>
        <begin position="417"/>
        <end position="622"/>
    </location>
</feature>
<dbReference type="SUPFAM" id="SSF52374">
    <property type="entry name" value="Nucleotidylyl transferase"/>
    <property type="match status" value="1"/>
</dbReference>
<keyword evidence="3 9" id="KW-0436">Ligase</keyword>
<dbReference type="Pfam" id="PF13603">
    <property type="entry name" value="tRNA-synt_1_2"/>
    <property type="match status" value="1"/>
</dbReference>
<feature type="binding site" evidence="9">
    <location>
        <position position="594"/>
    </location>
    <ligand>
        <name>ATP</name>
        <dbReference type="ChEBI" id="CHEBI:30616"/>
    </ligand>
</feature>
<dbReference type="GO" id="GO:0004823">
    <property type="term" value="F:leucine-tRNA ligase activity"/>
    <property type="evidence" value="ECO:0007669"/>
    <property type="project" value="UniProtKB-UniRule"/>
</dbReference>
<dbReference type="PATRIC" id="fig|1618660.3.peg.258"/>
<comment type="caution">
    <text evidence="14">The sequence shown here is derived from an EMBL/GenBank/DDBJ whole genome shotgun (WGS) entry which is preliminary data.</text>
</comment>
<evidence type="ECO:0000256" key="4">
    <source>
        <dbReference type="ARBA" id="ARBA00022741"/>
    </source>
</evidence>
<dbReference type="PROSITE" id="PS00178">
    <property type="entry name" value="AA_TRNA_LIGASE_I"/>
    <property type="match status" value="1"/>
</dbReference>
<dbReference type="InterPro" id="IPR002302">
    <property type="entry name" value="Leu-tRNA-ligase"/>
</dbReference>
<evidence type="ECO:0000256" key="6">
    <source>
        <dbReference type="ARBA" id="ARBA00022917"/>
    </source>
</evidence>
<sequence>MPKYDFRKIEPKWQKKWLSERLYEPDLKSAKKPFYNLMMFPYPSAEGLHVGNMYAFVGSDIYGRMKRMQGYDVFQPIGLDGFGIHSENYALKIGTHPMDQSKISQERFYKQLEEIGNGFAWDEKLETYDPKYYKWTQWIFTQMFKNGLAYRKRQAVNWCPKDLTVLADEQVVGGKCERCGAEVIKKDLEQWFFRITKYADKLLANLEKIDWSERVKIAQKNWIGKSEGALIKFKIQNSEFEIEVFTTRPDTLFGATYMVLSPEHELIKNQESRIENLEEVKKYIVTVGKKSETERVAEGKEKTGVELKGIKAVNPANKEEIPIFVADYVLSSYGTGAIMAVPAHDERDFEFAKKYNLPIKMVICPNYPAPVCPILDAAYVDSGYLVGSGEFDGLPAEKAKWEITKFVHGKRKVQYRLRDWLVSRQRYWGVPIPMIHCEKCDWQPVPEKDLPVELPHIKNFRPKGKGESPLASDKSFYETKCPKCGGKARRETDVSDTFLDSAWYYIRYPSVNVENSSLKIGNSKLEIPWNSEITRRWLPVSLYTGGAEHSVLHLLYVRFMAMVFHDWGLLDFEEPFPKFRAHGLLIKEGAKMSKSKGNIVNPDFYIKEFGADTLRMYLMFLAPFEQGGDFRDASILGISRFLERVWKLGNSEFKKFSSEQLLHKTIKKITEDIENLHYNTAISALMILLNAFESDGVSQKQFETFLKLLAPFAPHVTEEMWHGLGNKTSVHKEGWPQHDKKLIQDETILFIVQINGKHRATIGAVAGLPQEEAETLVRQDEKVGKLLANREIKKIIFVPDRLINFVLE</sequence>
<dbReference type="SUPFAM" id="SSF50677">
    <property type="entry name" value="ValRS/IleRS/LeuRS editing domain"/>
    <property type="match status" value="1"/>
</dbReference>
<evidence type="ECO:0000256" key="1">
    <source>
        <dbReference type="ARBA" id="ARBA00005594"/>
    </source>
</evidence>
<keyword evidence="5 9" id="KW-0067">ATP-binding</keyword>
<evidence type="ECO:0000256" key="7">
    <source>
        <dbReference type="ARBA" id="ARBA00023146"/>
    </source>
</evidence>
<dbReference type="Proteomes" id="UP000034956">
    <property type="component" value="Unassembled WGS sequence"/>
</dbReference>
<dbReference type="PANTHER" id="PTHR43740">
    <property type="entry name" value="LEUCYL-TRNA SYNTHETASE"/>
    <property type="match status" value="1"/>
</dbReference>
<dbReference type="InterPro" id="IPR009080">
    <property type="entry name" value="tRNAsynth_Ia_anticodon-bd"/>
</dbReference>
<proteinExistence type="inferred from homology"/>
<comment type="subcellular location">
    <subcellularLocation>
        <location evidence="9">Cytoplasm</location>
    </subcellularLocation>
</comment>
<dbReference type="GO" id="GO:0006429">
    <property type="term" value="P:leucyl-tRNA aminoacylation"/>
    <property type="evidence" value="ECO:0007669"/>
    <property type="project" value="UniProtKB-UniRule"/>
</dbReference>
<dbReference type="FunFam" id="1.10.730.10:FF:000002">
    <property type="entry name" value="Leucine--tRNA ligase"/>
    <property type="match status" value="1"/>
</dbReference>
<reference evidence="14 15" key="1">
    <citation type="journal article" date="2015" name="Nature">
        <title>rRNA introns, odd ribosomes, and small enigmatic genomes across a large radiation of phyla.</title>
        <authorList>
            <person name="Brown C.T."/>
            <person name="Hug L.A."/>
            <person name="Thomas B.C."/>
            <person name="Sharon I."/>
            <person name="Castelle C.J."/>
            <person name="Singh A."/>
            <person name="Wilkins M.J."/>
            <person name="Williams K.H."/>
            <person name="Banfield J.F."/>
        </authorList>
    </citation>
    <scope>NUCLEOTIDE SEQUENCE [LARGE SCALE GENOMIC DNA]</scope>
</reference>
<evidence type="ECO:0000256" key="2">
    <source>
        <dbReference type="ARBA" id="ARBA00022490"/>
    </source>
</evidence>
<dbReference type="InterPro" id="IPR002300">
    <property type="entry name" value="aa-tRNA-synth_Ia"/>
</dbReference>
<evidence type="ECO:0000313" key="15">
    <source>
        <dbReference type="Proteomes" id="UP000034956"/>
    </source>
</evidence>
<evidence type="ECO:0000256" key="8">
    <source>
        <dbReference type="ARBA" id="ARBA00047469"/>
    </source>
</evidence>
<dbReference type="Pfam" id="PF08264">
    <property type="entry name" value="Anticodon_1"/>
    <property type="match status" value="1"/>
</dbReference>
<dbReference type="EC" id="6.1.1.4" evidence="9"/>
<evidence type="ECO:0000256" key="5">
    <source>
        <dbReference type="ARBA" id="ARBA00022840"/>
    </source>
</evidence>
<dbReference type="Gene3D" id="3.40.50.620">
    <property type="entry name" value="HUPs"/>
    <property type="match status" value="2"/>
</dbReference>